<sequence length="957" mass="109663">MFADLDPQALQIILSFLDLVKSKFRSQSYNEFLDSFTMFRAQRIDATGLIQRVLDLFEGFPDLVVEFREFLPSNYTIVEQRSDQGGTKFFLSVNVPSQPPPPPIQLPQSSPRQLQQAVSSSAERIRQIHLEDVANQIVELNHQKLSVSDNIQENISDIENDGTLDTSIENSNQQNDKNGKTVTDVFKSPDEFKGFPKAGERKTKNTRRKGKSIIATDTPEKDAIEQRSFTKKRKIDKIEVKKVEKVKKQIFEDSSESSEEELELGSSSGDDCYYTINPDGFEELHRKPIENDFVLVEFRGKLEKKKNQVALETSFADIIKDITNVNPTHTVTRQKKINVEAGKSISTADIKSSNNNSKAGPSKPIQHEEEFSESEQVSDFQVSSESETELSDSAEEEEEPVCDVTEGCFVVDEEELPSAYITKLKEKFHQKDASKSDKISILSLLPKNWSIRKAAQIFNTSRYLVKKARNLAMEKGILAIPEMKKKPFPPEIIVLVKQFYERDDVSIMMPGQKDTKSVKINGKKCTVQKRLIFGNLRHVYEKFMDENEEIKICFAKFCSLRPEHCIFAGSGGTHNVCLCPIHENMRLMTSGSQLVKLMKDKNYSVAHYEDVLLHFMCKNPKEECFFGKCKTCPTTNQMSNKISEVLEKSGVKNMTHKKWVTKPKTSLEKITVTSEEFVKSFCIAARIFLQHSFIARKQASHFKFVKNNLENHESLIICDFAENYAFVIQNAITGFHWNNDQATIFPIVFYHKINNKVEHKTLIIISDCKKHDAIAVYVFLEALNQYFSQNYPHIRKCIYFSDGAPQQFKNVKHFANIFYHESDFHRPAQWHFHATAHGKGPCDGAGGTIKRIARRTSLQMITDDQISSAIELYEWAKKASSLPNISVMYRSSEDYAKAEKFLQNRFEKCRTISGTQSFHYVEPNQDCKLKMKVFSSCDTFDILSFHKSEDKRENKRN</sequence>
<dbReference type="InterPro" id="IPR003822">
    <property type="entry name" value="PAH"/>
</dbReference>
<protein>
    <submittedName>
        <fullName evidence="5">Uncharacterized protein</fullName>
    </submittedName>
</protein>
<dbReference type="Pfam" id="PF02671">
    <property type="entry name" value="PAH"/>
    <property type="match status" value="1"/>
</dbReference>
<dbReference type="Gene3D" id="1.20.1160.11">
    <property type="entry name" value="Paired amphipathic helix"/>
    <property type="match status" value="1"/>
</dbReference>
<accession>A0A9N9MJK9</accession>
<keyword evidence="6" id="KW-1185">Reference proteome</keyword>
<dbReference type="EMBL" id="OU892290">
    <property type="protein sequence ID" value="CAG9763630.1"/>
    <property type="molecule type" value="Genomic_DNA"/>
</dbReference>
<evidence type="ECO:0000313" key="6">
    <source>
        <dbReference type="Proteomes" id="UP001152799"/>
    </source>
</evidence>
<dbReference type="InterPro" id="IPR036600">
    <property type="entry name" value="PAH_sf"/>
</dbReference>
<dbReference type="Proteomes" id="UP001152799">
    <property type="component" value="Chromosome 14"/>
</dbReference>
<feature type="compositionally biased region" description="Polar residues" evidence="4">
    <location>
        <begin position="348"/>
        <end position="359"/>
    </location>
</feature>
<dbReference type="GO" id="GO:0006355">
    <property type="term" value="P:regulation of DNA-templated transcription"/>
    <property type="evidence" value="ECO:0007669"/>
    <property type="project" value="InterPro"/>
</dbReference>
<keyword evidence="2 3" id="KW-0539">Nucleus</keyword>
<feature type="region of interest" description="Disordered" evidence="4">
    <location>
        <begin position="348"/>
        <end position="401"/>
    </location>
</feature>
<evidence type="ECO:0000313" key="5">
    <source>
        <dbReference type="EMBL" id="CAG9763630.1"/>
    </source>
</evidence>
<dbReference type="PROSITE" id="PS51477">
    <property type="entry name" value="PAH"/>
    <property type="match status" value="1"/>
</dbReference>
<dbReference type="PANTHER" id="PTHR46601:SF1">
    <property type="entry name" value="ADF-H DOMAIN-CONTAINING PROTEIN"/>
    <property type="match status" value="1"/>
</dbReference>
<dbReference type="PANTHER" id="PTHR46601">
    <property type="entry name" value="ULP_PROTEASE DOMAIN-CONTAINING PROTEIN"/>
    <property type="match status" value="1"/>
</dbReference>
<evidence type="ECO:0000256" key="2">
    <source>
        <dbReference type="ARBA" id="ARBA00023242"/>
    </source>
</evidence>
<evidence type="ECO:0000256" key="3">
    <source>
        <dbReference type="PROSITE-ProRule" id="PRU00810"/>
    </source>
</evidence>
<name>A0A9N9MJK9_9CUCU</name>
<comment type="subcellular location">
    <subcellularLocation>
        <location evidence="1 3">Nucleus</location>
    </subcellularLocation>
</comment>
<feature type="compositionally biased region" description="Polar residues" evidence="4">
    <location>
        <begin position="163"/>
        <end position="176"/>
    </location>
</feature>
<evidence type="ECO:0000256" key="4">
    <source>
        <dbReference type="SAM" id="MobiDB-lite"/>
    </source>
</evidence>
<feature type="region of interest" description="Disordered" evidence="4">
    <location>
        <begin position="162"/>
        <end position="211"/>
    </location>
</feature>
<feature type="compositionally biased region" description="Basic and acidic residues" evidence="4">
    <location>
        <begin position="187"/>
        <end position="203"/>
    </location>
</feature>
<organism evidence="5 6">
    <name type="scientific">Ceutorhynchus assimilis</name>
    <name type="common">cabbage seed weevil</name>
    <dbReference type="NCBI Taxonomy" id="467358"/>
    <lineage>
        <taxon>Eukaryota</taxon>
        <taxon>Metazoa</taxon>
        <taxon>Ecdysozoa</taxon>
        <taxon>Arthropoda</taxon>
        <taxon>Hexapoda</taxon>
        <taxon>Insecta</taxon>
        <taxon>Pterygota</taxon>
        <taxon>Neoptera</taxon>
        <taxon>Endopterygota</taxon>
        <taxon>Coleoptera</taxon>
        <taxon>Polyphaga</taxon>
        <taxon>Cucujiformia</taxon>
        <taxon>Curculionidae</taxon>
        <taxon>Ceutorhynchinae</taxon>
        <taxon>Ceutorhynchus</taxon>
    </lineage>
</organism>
<feature type="compositionally biased region" description="Acidic residues" evidence="4">
    <location>
        <begin position="386"/>
        <end position="401"/>
    </location>
</feature>
<gene>
    <name evidence="5" type="ORF">CEUTPL_LOCUS4288</name>
</gene>
<evidence type="ECO:0000256" key="1">
    <source>
        <dbReference type="ARBA" id="ARBA00004123"/>
    </source>
</evidence>
<dbReference type="GO" id="GO:0005634">
    <property type="term" value="C:nucleus"/>
    <property type="evidence" value="ECO:0007669"/>
    <property type="project" value="UniProtKB-SubCell"/>
</dbReference>
<dbReference type="AlphaFoldDB" id="A0A9N9MJK9"/>
<dbReference type="OrthoDB" id="7700504at2759"/>
<dbReference type="SUPFAM" id="SSF47762">
    <property type="entry name" value="PAH2 domain"/>
    <property type="match status" value="1"/>
</dbReference>
<reference evidence="5" key="1">
    <citation type="submission" date="2022-01" db="EMBL/GenBank/DDBJ databases">
        <authorList>
            <person name="King R."/>
        </authorList>
    </citation>
    <scope>NUCLEOTIDE SEQUENCE</scope>
</reference>
<proteinExistence type="predicted"/>